<sequence length="481" mass="56359">MEKREGKEGLSLKYRKSQFSEWYNQILQLAGIIDKRYGSKSFFVWMNYGYEIMLNIKRYWDKLFRDVGIKEMYFPLFVPIKYCEKNLDWWEGFKDQAFWVKGAGEKDWDHILRPTGEPAMYPMFSIWIRSYNDLPFRIYENVSSFRYETKHTRPIIRDREITLWHEIHTAHATKDDAEKEVKLHVKLYDMIWKKCALYPLRVNKPKWEIFPGAVGAIEYYNLMPSGKVLENGSINNLGQAYSKKFDIKFIDKDGKKKYVWQVCTGNGARLLAAVIGVHGDDKGLIIPPEIAPIQIIVIPIYNNDTKRKVIDKAKKMWRKLSKKFNVEIDLRDDVTPGSKFYDWELRGVPLRIELGPKEVENKKLTVVRRDTGEKFMVKEADTFKKLEKTLSDIQDNLLKRAKEMLESSIKTAKNEKEIKTVLDKKCIAKVYWCGSGECWDKIKAIDEGAELFGTDLKKTNYGKCVICNKKTDIIGYVANTY</sequence>
<reference evidence="10" key="1">
    <citation type="journal article" date="2020" name="mSystems">
        <title>Genome- and Community-Level Interaction Insights into Carbon Utilization and Element Cycling Functions of Hydrothermarchaeota in Hydrothermal Sediment.</title>
        <authorList>
            <person name="Zhou Z."/>
            <person name="Liu Y."/>
            <person name="Xu W."/>
            <person name="Pan J."/>
            <person name="Luo Z.H."/>
            <person name="Li M."/>
        </authorList>
    </citation>
    <scope>NUCLEOTIDE SEQUENCE [LARGE SCALE GENOMIC DNA]</scope>
    <source>
        <strain evidence="10">HyVt-113</strain>
    </source>
</reference>
<dbReference type="Pfam" id="PF09180">
    <property type="entry name" value="ProRS-C_1"/>
    <property type="match status" value="1"/>
</dbReference>
<dbReference type="GO" id="GO:0004827">
    <property type="term" value="F:proline-tRNA ligase activity"/>
    <property type="evidence" value="ECO:0007669"/>
    <property type="project" value="UniProtKB-UniRule"/>
</dbReference>
<dbReference type="AlphaFoldDB" id="A0A7V0IAA3"/>
<dbReference type="Pfam" id="PF03129">
    <property type="entry name" value="HGTP_anticodon"/>
    <property type="match status" value="1"/>
</dbReference>
<dbReference type="SMART" id="SM00946">
    <property type="entry name" value="ProRS-C_1"/>
    <property type="match status" value="1"/>
</dbReference>
<evidence type="ECO:0000256" key="7">
    <source>
        <dbReference type="ARBA" id="ARBA00047671"/>
    </source>
</evidence>
<comment type="similarity">
    <text evidence="8">Belongs to the class-II aminoacyl-tRNA synthetase family. ProS type 3 subfamily.</text>
</comment>
<evidence type="ECO:0000256" key="4">
    <source>
        <dbReference type="ARBA" id="ARBA00022840"/>
    </source>
</evidence>
<dbReference type="Gene3D" id="3.40.50.800">
    <property type="entry name" value="Anticodon-binding domain"/>
    <property type="match status" value="1"/>
</dbReference>
<comment type="caution">
    <text evidence="10">The sequence shown here is derived from an EMBL/GenBank/DDBJ whole genome shotgun (WGS) entry which is preliminary data.</text>
</comment>
<dbReference type="PROSITE" id="PS50862">
    <property type="entry name" value="AA_TRNA_LIGASE_II"/>
    <property type="match status" value="1"/>
</dbReference>
<dbReference type="InterPro" id="IPR002314">
    <property type="entry name" value="aa-tRNA-synt_IIb"/>
</dbReference>
<dbReference type="PRINTS" id="PR01046">
    <property type="entry name" value="TRNASYNTHPRO"/>
</dbReference>
<dbReference type="Proteomes" id="UP000885706">
    <property type="component" value="Unassembled WGS sequence"/>
</dbReference>
<evidence type="ECO:0000256" key="5">
    <source>
        <dbReference type="ARBA" id="ARBA00022917"/>
    </source>
</evidence>
<keyword evidence="6 8" id="KW-0030">Aminoacyl-tRNA synthetase</keyword>
<organism evidence="10">
    <name type="scientific">Desulfofervidus auxilii</name>
    <dbReference type="NCBI Taxonomy" id="1621989"/>
    <lineage>
        <taxon>Bacteria</taxon>
        <taxon>Pseudomonadati</taxon>
        <taxon>Thermodesulfobacteriota</taxon>
        <taxon>Candidatus Desulfofervidia</taxon>
        <taxon>Candidatus Desulfofervidales</taxon>
        <taxon>Candidatus Desulfofervidaceae</taxon>
        <taxon>Candidatus Desulfofervidus</taxon>
    </lineage>
</organism>
<dbReference type="Gene3D" id="3.30.110.30">
    <property type="entry name" value="C-terminal domain of ProRS"/>
    <property type="match status" value="1"/>
</dbReference>
<evidence type="ECO:0000256" key="6">
    <source>
        <dbReference type="ARBA" id="ARBA00023146"/>
    </source>
</evidence>
<dbReference type="PANTHER" id="PTHR43382">
    <property type="entry name" value="PROLYL-TRNA SYNTHETASE"/>
    <property type="match status" value="1"/>
</dbReference>
<dbReference type="PANTHER" id="PTHR43382:SF2">
    <property type="entry name" value="BIFUNCTIONAL GLUTAMATE_PROLINE--TRNA LIGASE"/>
    <property type="match status" value="1"/>
</dbReference>
<evidence type="ECO:0000256" key="8">
    <source>
        <dbReference type="HAMAP-Rule" id="MF_01571"/>
    </source>
</evidence>
<keyword evidence="2 8" id="KW-0436">Ligase</keyword>
<dbReference type="GO" id="GO:0006433">
    <property type="term" value="P:prolyl-tRNA aminoacylation"/>
    <property type="evidence" value="ECO:0007669"/>
    <property type="project" value="UniProtKB-UniRule"/>
</dbReference>
<dbReference type="Gene3D" id="3.30.930.10">
    <property type="entry name" value="Bira Bifunctional Protein, Domain 2"/>
    <property type="match status" value="1"/>
</dbReference>
<dbReference type="GO" id="GO:0005524">
    <property type="term" value="F:ATP binding"/>
    <property type="evidence" value="ECO:0007669"/>
    <property type="project" value="UniProtKB-UniRule"/>
</dbReference>
<dbReference type="EMBL" id="DQWQ01000073">
    <property type="protein sequence ID" value="HDD35475.1"/>
    <property type="molecule type" value="Genomic_DNA"/>
</dbReference>
<feature type="domain" description="Aminoacyl-transfer RNA synthetases class-II family profile" evidence="9">
    <location>
        <begin position="49"/>
        <end position="287"/>
    </location>
</feature>
<proteinExistence type="inferred from homology"/>
<evidence type="ECO:0000256" key="3">
    <source>
        <dbReference type="ARBA" id="ARBA00022741"/>
    </source>
</evidence>
<dbReference type="CDD" id="cd00862">
    <property type="entry name" value="ProRS_anticodon_zinc"/>
    <property type="match status" value="1"/>
</dbReference>
<comment type="subunit">
    <text evidence="8">Homodimer.</text>
</comment>
<dbReference type="InterPro" id="IPR045864">
    <property type="entry name" value="aa-tRNA-synth_II/BPL/LPL"/>
</dbReference>
<protein>
    <recommendedName>
        <fullName evidence="8">Proline--tRNA ligase</fullName>
        <ecNumber evidence="8">6.1.1.15</ecNumber>
    </recommendedName>
    <alternativeName>
        <fullName evidence="8">Prolyl-tRNA synthetase</fullName>
        <shortName evidence="8">ProRS</shortName>
    </alternativeName>
</protein>
<keyword evidence="3 8" id="KW-0547">Nucleotide-binding</keyword>
<dbReference type="InterPro" id="IPR036621">
    <property type="entry name" value="Anticodon-bd_dom_sf"/>
</dbReference>
<keyword evidence="5 8" id="KW-0648">Protein biosynthesis</keyword>
<gene>
    <name evidence="8" type="primary">proS</name>
    <name evidence="10" type="ORF">ENF30_01605</name>
</gene>
<dbReference type="InterPro" id="IPR004499">
    <property type="entry name" value="Pro-tRNA-ligase_IIa_arc-type"/>
</dbReference>
<comment type="catalytic activity">
    <reaction evidence="7 8">
        <text>tRNA(Pro) + L-proline + ATP = L-prolyl-tRNA(Pro) + AMP + diphosphate</text>
        <dbReference type="Rhea" id="RHEA:14305"/>
        <dbReference type="Rhea" id="RHEA-COMP:9700"/>
        <dbReference type="Rhea" id="RHEA-COMP:9702"/>
        <dbReference type="ChEBI" id="CHEBI:30616"/>
        <dbReference type="ChEBI" id="CHEBI:33019"/>
        <dbReference type="ChEBI" id="CHEBI:60039"/>
        <dbReference type="ChEBI" id="CHEBI:78442"/>
        <dbReference type="ChEBI" id="CHEBI:78532"/>
        <dbReference type="ChEBI" id="CHEBI:456215"/>
        <dbReference type="EC" id="6.1.1.15"/>
    </reaction>
</comment>
<comment type="function">
    <text evidence="8">Catalyzes the attachment of proline to tRNA(Pro) in a two-step reaction: proline is first activated by ATP to form Pro-AMP and then transferred to the acceptor end of tRNA(Pro).</text>
</comment>
<evidence type="ECO:0000256" key="2">
    <source>
        <dbReference type="ARBA" id="ARBA00022598"/>
    </source>
</evidence>
<dbReference type="InterPro" id="IPR006195">
    <property type="entry name" value="aa-tRNA-synth_II"/>
</dbReference>
<dbReference type="EC" id="6.1.1.15" evidence="8"/>
<dbReference type="SUPFAM" id="SSF64586">
    <property type="entry name" value="C-terminal domain of ProRS"/>
    <property type="match status" value="1"/>
</dbReference>
<accession>A0A7V0IAA3</accession>
<evidence type="ECO:0000259" key="9">
    <source>
        <dbReference type="PROSITE" id="PS50862"/>
    </source>
</evidence>
<evidence type="ECO:0000313" key="10">
    <source>
        <dbReference type="EMBL" id="HDD35475.1"/>
    </source>
</evidence>
<dbReference type="FunFam" id="3.40.50.800:FF:000005">
    <property type="entry name" value="bifunctional glutamate/proline--tRNA ligase"/>
    <property type="match status" value="1"/>
</dbReference>
<dbReference type="InterPro" id="IPR017449">
    <property type="entry name" value="Pro-tRNA_synth_II"/>
</dbReference>
<dbReference type="InterPro" id="IPR002316">
    <property type="entry name" value="Pro-tRNA-ligase_IIa"/>
</dbReference>
<keyword evidence="1 8" id="KW-0963">Cytoplasm</keyword>
<comment type="subcellular location">
    <subcellularLocation>
        <location evidence="8">Cytoplasm</location>
    </subcellularLocation>
</comment>
<dbReference type="SUPFAM" id="SSF55681">
    <property type="entry name" value="Class II aaRS and biotin synthetases"/>
    <property type="match status" value="1"/>
</dbReference>
<comment type="domain">
    <text evidence="8">Consists of three domains: the N-terminal catalytic domain, the anticodon-binding domain and the C-terminal extension.</text>
</comment>
<dbReference type="InterPro" id="IPR004154">
    <property type="entry name" value="Anticodon-bd"/>
</dbReference>
<name>A0A7V0IAA3_DESA2</name>
<dbReference type="GO" id="GO:0017101">
    <property type="term" value="C:aminoacyl-tRNA synthetase multienzyme complex"/>
    <property type="evidence" value="ECO:0007669"/>
    <property type="project" value="TreeGrafter"/>
</dbReference>
<keyword evidence="4 8" id="KW-0067">ATP-binding</keyword>
<dbReference type="Pfam" id="PF00587">
    <property type="entry name" value="tRNA-synt_2b"/>
    <property type="match status" value="1"/>
</dbReference>
<dbReference type="InterPro" id="IPR016061">
    <property type="entry name" value="Pro-tRNA_ligase_II_C"/>
</dbReference>
<dbReference type="GO" id="GO:0005737">
    <property type="term" value="C:cytoplasm"/>
    <property type="evidence" value="ECO:0007669"/>
    <property type="project" value="UniProtKB-SubCell"/>
</dbReference>
<dbReference type="HAMAP" id="MF_01571">
    <property type="entry name" value="Pro_tRNA_synth_type3"/>
    <property type="match status" value="1"/>
</dbReference>
<dbReference type="SUPFAM" id="SSF52954">
    <property type="entry name" value="Class II aaRS ABD-related"/>
    <property type="match status" value="1"/>
</dbReference>
<evidence type="ECO:0000256" key="1">
    <source>
        <dbReference type="ARBA" id="ARBA00022490"/>
    </source>
</evidence>